<dbReference type="Pfam" id="PF07730">
    <property type="entry name" value="HisKA_3"/>
    <property type="match status" value="1"/>
</dbReference>
<comment type="subcellular location">
    <subcellularLocation>
        <location evidence="3">Cytoplasm</location>
    </subcellularLocation>
</comment>
<gene>
    <name evidence="22" type="ORF">NITMOv2_4018</name>
</gene>
<keyword evidence="7" id="KW-0963">Cytoplasm</keyword>
<dbReference type="EC" id="2.7.13.3" evidence="4"/>
<dbReference type="GO" id="GO:0000155">
    <property type="term" value="F:phosphorelay sensor kinase activity"/>
    <property type="evidence" value="ECO:0007669"/>
    <property type="project" value="InterPro"/>
</dbReference>
<dbReference type="PROSITE" id="PS50109">
    <property type="entry name" value="HIS_KIN"/>
    <property type="match status" value="1"/>
</dbReference>
<evidence type="ECO:0000256" key="17">
    <source>
        <dbReference type="ARBA" id="ARBA00024827"/>
    </source>
</evidence>
<keyword evidence="14" id="KW-0408">Iron</keyword>
<evidence type="ECO:0000256" key="7">
    <source>
        <dbReference type="ARBA" id="ARBA00022490"/>
    </source>
</evidence>
<evidence type="ECO:0000259" key="21">
    <source>
        <dbReference type="PROSITE" id="PS50109"/>
    </source>
</evidence>
<keyword evidence="20" id="KW-0812">Transmembrane</keyword>
<keyword evidence="20" id="KW-1133">Transmembrane helix</keyword>
<evidence type="ECO:0000313" key="22">
    <source>
        <dbReference type="EMBL" id="ALA60402.1"/>
    </source>
</evidence>
<evidence type="ECO:0000256" key="9">
    <source>
        <dbReference type="ARBA" id="ARBA00022679"/>
    </source>
</evidence>
<dbReference type="PRINTS" id="PR00344">
    <property type="entry name" value="BCTRLSENSOR"/>
</dbReference>
<keyword evidence="9" id="KW-0808">Transferase</keyword>
<comment type="catalytic activity">
    <reaction evidence="1">
        <text>ATP + protein L-histidine = ADP + protein N-phospho-L-histidine.</text>
        <dbReference type="EC" id="2.7.13.3"/>
    </reaction>
</comment>
<evidence type="ECO:0000256" key="1">
    <source>
        <dbReference type="ARBA" id="ARBA00000085"/>
    </source>
</evidence>
<keyword evidence="23" id="KW-1185">Reference proteome</keyword>
<feature type="coiled-coil region" evidence="19">
    <location>
        <begin position="111"/>
        <end position="217"/>
    </location>
</feature>
<dbReference type="Proteomes" id="UP000069205">
    <property type="component" value="Chromosome"/>
</dbReference>
<evidence type="ECO:0000256" key="10">
    <source>
        <dbReference type="ARBA" id="ARBA00022723"/>
    </source>
</evidence>
<evidence type="ECO:0000256" key="3">
    <source>
        <dbReference type="ARBA" id="ARBA00004496"/>
    </source>
</evidence>
<dbReference type="AlphaFoldDB" id="A0A0K2GII0"/>
<dbReference type="GO" id="GO:0046983">
    <property type="term" value="F:protein dimerization activity"/>
    <property type="evidence" value="ECO:0007669"/>
    <property type="project" value="InterPro"/>
</dbReference>
<dbReference type="Gene3D" id="3.30.565.10">
    <property type="entry name" value="Histidine kinase-like ATPase, C-terminal domain"/>
    <property type="match status" value="1"/>
</dbReference>
<dbReference type="InterPro" id="IPR004358">
    <property type="entry name" value="Sig_transdc_His_kin-like_C"/>
</dbReference>
<name>A0A0K2GII0_NITMO</name>
<sequence length="392" mass="43203">MKDGVGEERPGLLLGTIIGLGIGLFCLDLYLPLGVGNGVLYGGLVILSFLLPNRKGPLITAAVCSVLDLSDLVWGPVIDGMPRWMGVTSRLFSLTAIWLPVLFFLHQRRAEERLQRAHDELEARVQARTQELATVNQALVAEIAERMETERSLRTSEAVLQASQRELQQSREDLRALAGQLLTAQEEDRRRISRDLHDDVNQRLAMLAMDLRRMEKEPPTDPEGLCASVRLVSERLTAVSDDVRQMAYRFHPSILDDLGLVKGVRRLVDEFAARTGIKTTYVHKDPVAALPAETTICLYRIVQESLSNIARHAEAAHAEVELICEDDVVSLSVRDDGKGFESGPSAQAGGHLGLLSMKERVRLAKGTFQVKSAHGQGTHVQVEVPLHGGTHV</sequence>
<dbReference type="PANTHER" id="PTHR24421">
    <property type="entry name" value="NITRATE/NITRITE SENSOR PROTEIN NARX-RELATED"/>
    <property type="match status" value="1"/>
</dbReference>
<feature type="transmembrane region" description="Helical" evidence="20">
    <location>
        <begin position="12"/>
        <end position="30"/>
    </location>
</feature>
<keyword evidence="10" id="KW-0479">Metal-binding</keyword>
<keyword evidence="16" id="KW-0411">Iron-sulfur</keyword>
<evidence type="ECO:0000256" key="8">
    <source>
        <dbReference type="ARBA" id="ARBA00022553"/>
    </source>
</evidence>
<dbReference type="STRING" id="42253.NITMOv2_4018"/>
<evidence type="ECO:0000256" key="11">
    <source>
        <dbReference type="ARBA" id="ARBA00022741"/>
    </source>
</evidence>
<evidence type="ECO:0000256" key="16">
    <source>
        <dbReference type="ARBA" id="ARBA00023014"/>
    </source>
</evidence>
<evidence type="ECO:0000256" key="13">
    <source>
        <dbReference type="ARBA" id="ARBA00022840"/>
    </source>
</evidence>
<keyword evidence="11" id="KW-0547">Nucleotide-binding</keyword>
<keyword evidence="15" id="KW-0902">Two-component regulatory system</keyword>
<dbReference type="Pfam" id="PF02518">
    <property type="entry name" value="HATPase_c"/>
    <property type="match status" value="1"/>
</dbReference>
<dbReference type="RefSeq" id="WP_053381270.1">
    <property type="nucleotide sequence ID" value="NZ_CP011801.1"/>
</dbReference>
<comment type="cofactor">
    <cofactor evidence="2">
        <name>[4Fe-4S] cluster</name>
        <dbReference type="ChEBI" id="CHEBI:49883"/>
    </cofactor>
</comment>
<dbReference type="GO" id="GO:0046872">
    <property type="term" value="F:metal ion binding"/>
    <property type="evidence" value="ECO:0007669"/>
    <property type="project" value="UniProtKB-KW"/>
</dbReference>
<keyword evidence="6" id="KW-0004">4Fe-4S</keyword>
<dbReference type="SMART" id="SM00387">
    <property type="entry name" value="HATPase_c"/>
    <property type="match status" value="1"/>
</dbReference>
<dbReference type="GO" id="GO:0005737">
    <property type="term" value="C:cytoplasm"/>
    <property type="evidence" value="ECO:0007669"/>
    <property type="project" value="UniProtKB-SubCell"/>
</dbReference>
<keyword evidence="13" id="KW-0067">ATP-binding</keyword>
<dbReference type="GO" id="GO:0005524">
    <property type="term" value="F:ATP binding"/>
    <property type="evidence" value="ECO:0007669"/>
    <property type="project" value="UniProtKB-KW"/>
</dbReference>
<dbReference type="CDD" id="cd16917">
    <property type="entry name" value="HATPase_UhpB-NarQ-NarX-like"/>
    <property type="match status" value="1"/>
</dbReference>
<reference evidence="22 23" key="1">
    <citation type="journal article" date="2015" name="Proc. Natl. Acad. Sci. U.S.A.">
        <title>Expanded metabolic versatility of ubiquitous nitrite-oxidizing bacteria from the genus Nitrospira.</title>
        <authorList>
            <person name="Koch H."/>
            <person name="Lucker S."/>
            <person name="Albertsen M."/>
            <person name="Kitzinger K."/>
            <person name="Herbold C."/>
            <person name="Spieck E."/>
            <person name="Nielsen P.H."/>
            <person name="Wagner M."/>
            <person name="Daims H."/>
        </authorList>
    </citation>
    <scope>NUCLEOTIDE SEQUENCE [LARGE SCALE GENOMIC DNA]</scope>
    <source>
        <strain evidence="22 23">NSP M-1</strain>
    </source>
</reference>
<dbReference type="OrthoDB" id="9781904at2"/>
<dbReference type="InterPro" id="IPR036890">
    <property type="entry name" value="HATPase_C_sf"/>
</dbReference>
<feature type="transmembrane region" description="Helical" evidence="20">
    <location>
        <begin position="36"/>
        <end position="51"/>
    </location>
</feature>
<keyword evidence="12 22" id="KW-0418">Kinase</keyword>
<dbReference type="InterPro" id="IPR005467">
    <property type="entry name" value="His_kinase_dom"/>
</dbReference>
<feature type="domain" description="Histidine kinase" evidence="21">
    <location>
        <begin position="298"/>
        <end position="388"/>
    </location>
</feature>
<evidence type="ECO:0000256" key="15">
    <source>
        <dbReference type="ARBA" id="ARBA00023012"/>
    </source>
</evidence>
<evidence type="ECO:0000256" key="20">
    <source>
        <dbReference type="SAM" id="Phobius"/>
    </source>
</evidence>
<dbReference type="GO" id="GO:0051539">
    <property type="term" value="F:4 iron, 4 sulfur cluster binding"/>
    <property type="evidence" value="ECO:0007669"/>
    <property type="project" value="UniProtKB-KW"/>
</dbReference>
<proteinExistence type="predicted"/>
<keyword evidence="19" id="KW-0175">Coiled coil</keyword>
<dbReference type="EMBL" id="CP011801">
    <property type="protein sequence ID" value="ALA60402.1"/>
    <property type="molecule type" value="Genomic_DNA"/>
</dbReference>
<evidence type="ECO:0000256" key="5">
    <source>
        <dbReference type="ARBA" id="ARBA00017322"/>
    </source>
</evidence>
<dbReference type="InterPro" id="IPR011712">
    <property type="entry name" value="Sig_transdc_His_kin_sub3_dim/P"/>
</dbReference>
<dbReference type="KEGG" id="nmv:NITMOv2_4018"/>
<evidence type="ECO:0000256" key="19">
    <source>
        <dbReference type="SAM" id="Coils"/>
    </source>
</evidence>
<dbReference type="Gene3D" id="1.20.5.1930">
    <property type="match status" value="1"/>
</dbReference>
<organism evidence="22 23">
    <name type="scientific">Nitrospira moscoviensis</name>
    <dbReference type="NCBI Taxonomy" id="42253"/>
    <lineage>
        <taxon>Bacteria</taxon>
        <taxon>Pseudomonadati</taxon>
        <taxon>Nitrospirota</taxon>
        <taxon>Nitrospiria</taxon>
        <taxon>Nitrospirales</taxon>
        <taxon>Nitrospiraceae</taxon>
        <taxon>Nitrospira</taxon>
    </lineage>
</organism>
<dbReference type="PANTHER" id="PTHR24421:SF10">
    <property type="entry name" value="NITRATE_NITRITE SENSOR PROTEIN NARQ"/>
    <property type="match status" value="1"/>
</dbReference>
<accession>A0A0K2GII0</accession>
<evidence type="ECO:0000256" key="18">
    <source>
        <dbReference type="ARBA" id="ARBA00030800"/>
    </source>
</evidence>
<comment type="function">
    <text evidence="17">Member of the two-component regulatory system NreB/NreC involved in the control of dissimilatory nitrate/nitrite reduction in response to oxygen. NreB functions as a direct oxygen sensor histidine kinase which is autophosphorylated, in the absence of oxygen, probably at the conserved histidine residue, and transfers its phosphate group probably to a conserved aspartate residue of NreC. NreB/NreC activates the expression of the nitrate (narGHJI) and nitrite (nir) reductase operons, as well as the putative nitrate transporter gene narT.</text>
</comment>
<evidence type="ECO:0000256" key="6">
    <source>
        <dbReference type="ARBA" id="ARBA00022485"/>
    </source>
</evidence>
<evidence type="ECO:0000256" key="12">
    <source>
        <dbReference type="ARBA" id="ARBA00022777"/>
    </source>
</evidence>
<protein>
    <recommendedName>
        <fullName evidence="5">Oxygen sensor histidine kinase NreB</fullName>
        <ecNumber evidence="4">2.7.13.3</ecNumber>
    </recommendedName>
    <alternativeName>
        <fullName evidence="18">Nitrogen regulation protein B</fullName>
    </alternativeName>
</protein>
<evidence type="ECO:0000256" key="2">
    <source>
        <dbReference type="ARBA" id="ARBA00001966"/>
    </source>
</evidence>
<dbReference type="PATRIC" id="fig|42253.5.peg.3964"/>
<dbReference type="SUPFAM" id="SSF55874">
    <property type="entry name" value="ATPase domain of HSP90 chaperone/DNA topoisomerase II/histidine kinase"/>
    <property type="match status" value="1"/>
</dbReference>
<dbReference type="GO" id="GO:0016020">
    <property type="term" value="C:membrane"/>
    <property type="evidence" value="ECO:0007669"/>
    <property type="project" value="InterPro"/>
</dbReference>
<keyword evidence="8" id="KW-0597">Phosphoprotein</keyword>
<dbReference type="InterPro" id="IPR003594">
    <property type="entry name" value="HATPase_dom"/>
</dbReference>
<feature type="transmembrane region" description="Helical" evidence="20">
    <location>
        <begin position="84"/>
        <end position="105"/>
    </location>
</feature>
<evidence type="ECO:0000256" key="14">
    <source>
        <dbReference type="ARBA" id="ARBA00023004"/>
    </source>
</evidence>
<dbReference type="InterPro" id="IPR050482">
    <property type="entry name" value="Sensor_HK_TwoCompSys"/>
</dbReference>
<evidence type="ECO:0000313" key="23">
    <source>
        <dbReference type="Proteomes" id="UP000069205"/>
    </source>
</evidence>
<evidence type="ECO:0000256" key="4">
    <source>
        <dbReference type="ARBA" id="ARBA00012438"/>
    </source>
</evidence>
<keyword evidence="20" id="KW-0472">Membrane</keyword>